<dbReference type="EMBL" id="VWRR01000013">
    <property type="protein sequence ID" value="KAF6001818.1"/>
    <property type="molecule type" value="Genomic_DNA"/>
</dbReference>
<keyword evidence="4" id="KW-1185">Reference proteome</keyword>
<dbReference type="InterPro" id="IPR013780">
    <property type="entry name" value="Glyco_hydro_b"/>
</dbReference>
<dbReference type="Proteomes" id="UP000530660">
    <property type="component" value="Unassembled WGS sequence"/>
</dbReference>
<dbReference type="OrthoDB" id="3142434at2759"/>
<feature type="domain" description="Isoamylase 1-3-like C-terminal" evidence="2">
    <location>
        <begin position="88"/>
        <end position="152"/>
    </location>
</feature>
<gene>
    <name evidence="3" type="primary">ISA1_2</name>
    <name evidence="3" type="ORF">F1559_003815</name>
</gene>
<feature type="signal peptide" evidence="1">
    <location>
        <begin position="1"/>
        <end position="19"/>
    </location>
</feature>
<dbReference type="SUPFAM" id="SSF51445">
    <property type="entry name" value="(Trans)glycosidases"/>
    <property type="match status" value="1"/>
</dbReference>
<keyword evidence="1" id="KW-0732">Signal</keyword>
<dbReference type="Pfam" id="PF21156">
    <property type="entry name" value="ISOA1-3_C"/>
    <property type="match status" value="1"/>
</dbReference>
<evidence type="ECO:0000313" key="3">
    <source>
        <dbReference type="EMBL" id="KAF6001818.1"/>
    </source>
</evidence>
<proteinExistence type="predicted"/>
<dbReference type="InterPro" id="IPR017853">
    <property type="entry name" value="GH"/>
</dbReference>
<dbReference type="PANTHER" id="PTHR43002">
    <property type="entry name" value="GLYCOGEN DEBRANCHING ENZYME"/>
    <property type="match status" value="1"/>
</dbReference>
<dbReference type="InterPro" id="IPR048650">
    <property type="entry name" value="ISOA1-3-like_C"/>
</dbReference>
<dbReference type="Gene3D" id="2.60.40.1180">
    <property type="entry name" value="Golgi alpha-mannosidase II"/>
    <property type="match status" value="1"/>
</dbReference>
<evidence type="ECO:0000259" key="2">
    <source>
        <dbReference type="Pfam" id="PF21156"/>
    </source>
</evidence>
<reference evidence="3 4" key="1">
    <citation type="journal article" date="2020" name="J. Phycol.">
        <title>Comparative genome analysis reveals Cyanidiococcus gen. nov., a new extremophilic red algal genus sister to Cyanidioschyzon (Cyanidioschyzonaceae, Rhodophyta).</title>
        <authorList>
            <person name="Liu S.-L."/>
            <person name="Chiang Y.-R."/>
            <person name="Yoon H.S."/>
            <person name="Fu H.-Y."/>
        </authorList>
    </citation>
    <scope>NUCLEOTIDE SEQUENCE [LARGE SCALE GENOMIC DNA]</scope>
    <source>
        <strain evidence="3 4">THAL066</strain>
    </source>
</reference>
<sequence>MRNFLVALLLSTGTPMVLMGDEYGHTRRGNNNAWCQDNELNHFDWDAVARDERGLVRFTRFMILFRRANSFLCRQNFVTRHDVSWIHADWSSSYNFLVIRIIDPENDDDILVGFNAGAERRTVSVPALPSGRQWLRIVDTNLASPADFCDGETPTKIFGTYVMQPWSAIILQSRRRGTSTQRLEELVLGRSHILVSE</sequence>
<dbReference type="AlphaFoldDB" id="A0A7J7IFM6"/>
<accession>A0A7J7IFM6</accession>
<name>A0A7J7IFM6_9RHOD</name>
<evidence type="ECO:0000256" key="1">
    <source>
        <dbReference type="SAM" id="SignalP"/>
    </source>
</evidence>
<dbReference type="Gene3D" id="3.20.20.80">
    <property type="entry name" value="Glycosidases"/>
    <property type="match status" value="1"/>
</dbReference>
<organism evidence="3 4">
    <name type="scientific">Cyanidiococcus yangmingshanensis</name>
    <dbReference type="NCBI Taxonomy" id="2690220"/>
    <lineage>
        <taxon>Eukaryota</taxon>
        <taxon>Rhodophyta</taxon>
        <taxon>Bangiophyceae</taxon>
        <taxon>Cyanidiales</taxon>
        <taxon>Cyanidiaceae</taxon>
        <taxon>Cyanidiococcus</taxon>
    </lineage>
</organism>
<feature type="chain" id="PRO_5029711661" evidence="1">
    <location>
        <begin position="20"/>
        <end position="197"/>
    </location>
</feature>
<dbReference type="SUPFAM" id="SSF51011">
    <property type="entry name" value="Glycosyl hydrolase domain"/>
    <property type="match status" value="1"/>
</dbReference>
<evidence type="ECO:0000313" key="4">
    <source>
        <dbReference type="Proteomes" id="UP000530660"/>
    </source>
</evidence>
<comment type="caution">
    <text evidence="3">The sequence shown here is derived from an EMBL/GenBank/DDBJ whole genome shotgun (WGS) entry which is preliminary data.</text>
</comment>
<protein>
    <submittedName>
        <fullName evidence="3">Iron-sulfur assembly protein 1</fullName>
    </submittedName>
</protein>